<accession>A0AAD9DFF8</accession>
<reference evidence="1" key="1">
    <citation type="submission" date="2023-06" db="EMBL/GenBank/DDBJ databases">
        <title>Survivors Of The Sea: Transcriptome response of Skeletonema marinoi to long-term dormancy.</title>
        <authorList>
            <person name="Pinder M.I.M."/>
            <person name="Kourtchenko O."/>
            <person name="Robertson E.K."/>
            <person name="Larsson T."/>
            <person name="Maumus F."/>
            <person name="Osuna-Cruz C.M."/>
            <person name="Vancaester E."/>
            <person name="Stenow R."/>
            <person name="Vandepoele K."/>
            <person name="Ploug H."/>
            <person name="Bruchert V."/>
            <person name="Godhe A."/>
            <person name="Topel M."/>
        </authorList>
    </citation>
    <scope>NUCLEOTIDE SEQUENCE</scope>
    <source>
        <strain evidence="1">R05AC</strain>
    </source>
</reference>
<proteinExistence type="predicted"/>
<gene>
    <name evidence="1" type="ORF">QTG54_004518</name>
</gene>
<organism evidence="1 2">
    <name type="scientific">Skeletonema marinoi</name>
    <dbReference type="NCBI Taxonomy" id="267567"/>
    <lineage>
        <taxon>Eukaryota</taxon>
        <taxon>Sar</taxon>
        <taxon>Stramenopiles</taxon>
        <taxon>Ochrophyta</taxon>
        <taxon>Bacillariophyta</taxon>
        <taxon>Coscinodiscophyceae</taxon>
        <taxon>Thalassiosirophycidae</taxon>
        <taxon>Thalassiosirales</taxon>
        <taxon>Skeletonemataceae</taxon>
        <taxon>Skeletonema</taxon>
        <taxon>Skeletonema marinoi-dohrnii complex</taxon>
    </lineage>
</organism>
<dbReference type="Proteomes" id="UP001224775">
    <property type="component" value="Unassembled WGS sequence"/>
</dbReference>
<keyword evidence="2" id="KW-1185">Reference proteome</keyword>
<dbReference type="AlphaFoldDB" id="A0AAD9DFF8"/>
<comment type="caution">
    <text evidence="1">The sequence shown here is derived from an EMBL/GenBank/DDBJ whole genome shotgun (WGS) entry which is preliminary data.</text>
</comment>
<evidence type="ECO:0000313" key="2">
    <source>
        <dbReference type="Proteomes" id="UP001224775"/>
    </source>
</evidence>
<sequence>MQVKLMFGQMLRRKLHFLLPSVIDSDPMDEVARGEKLSEAYHRMSELGIIQKVRLANDNDS</sequence>
<name>A0AAD9DFF8_9STRA</name>
<evidence type="ECO:0000313" key="1">
    <source>
        <dbReference type="EMBL" id="KAK1745227.1"/>
    </source>
</evidence>
<protein>
    <submittedName>
        <fullName evidence="1">Uncharacterized protein</fullName>
    </submittedName>
</protein>
<dbReference type="EMBL" id="JATAAI010000006">
    <property type="protein sequence ID" value="KAK1745227.1"/>
    <property type="molecule type" value="Genomic_DNA"/>
</dbReference>